<organism evidence="6 7">
    <name type="scientific">Phaeobacter gallaeciensis</name>
    <dbReference type="NCBI Taxonomy" id="60890"/>
    <lineage>
        <taxon>Bacteria</taxon>
        <taxon>Pseudomonadati</taxon>
        <taxon>Pseudomonadota</taxon>
        <taxon>Alphaproteobacteria</taxon>
        <taxon>Rhodobacterales</taxon>
        <taxon>Roseobacteraceae</taxon>
        <taxon>Phaeobacter</taxon>
    </lineage>
</organism>
<dbReference type="GO" id="GO:0005737">
    <property type="term" value="C:cytoplasm"/>
    <property type="evidence" value="ECO:0007669"/>
    <property type="project" value="TreeGrafter"/>
</dbReference>
<dbReference type="Pfam" id="PF07992">
    <property type="entry name" value="Pyr_redox_2"/>
    <property type="match status" value="2"/>
</dbReference>
<evidence type="ECO:0000256" key="1">
    <source>
        <dbReference type="ARBA" id="ARBA00006442"/>
    </source>
</evidence>
<comment type="similarity">
    <text evidence="1">Belongs to the FAD-dependent oxidoreductase family.</text>
</comment>
<feature type="domain" description="FAD/NAD(P)-binding" evidence="5">
    <location>
        <begin position="8"/>
        <end position="44"/>
    </location>
</feature>
<evidence type="ECO:0000313" key="7">
    <source>
        <dbReference type="Proteomes" id="UP000252706"/>
    </source>
</evidence>
<dbReference type="Proteomes" id="UP000252706">
    <property type="component" value="Unassembled WGS sequence"/>
</dbReference>
<dbReference type="EMBL" id="QOCE01000001">
    <property type="protein sequence ID" value="RBW62866.1"/>
    <property type="molecule type" value="Genomic_DNA"/>
</dbReference>
<dbReference type="PANTHER" id="PTHR43735">
    <property type="entry name" value="APOPTOSIS-INDUCING FACTOR 1"/>
    <property type="match status" value="1"/>
</dbReference>
<evidence type="ECO:0000313" key="6">
    <source>
        <dbReference type="EMBL" id="RBW62866.1"/>
    </source>
</evidence>
<evidence type="ECO:0000256" key="4">
    <source>
        <dbReference type="ARBA" id="ARBA00023002"/>
    </source>
</evidence>
<name>A0A366XBI2_9RHOB</name>
<dbReference type="PRINTS" id="PR00368">
    <property type="entry name" value="FADPNR"/>
</dbReference>
<dbReference type="PRINTS" id="PR00469">
    <property type="entry name" value="PNDRDTASEII"/>
</dbReference>
<dbReference type="Gene3D" id="3.50.50.100">
    <property type="match status" value="1"/>
</dbReference>
<dbReference type="PANTHER" id="PTHR43735:SF3">
    <property type="entry name" value="FERROPTOSIS SUPPRESSOR PROTEIN 1"/>
    <property type="match status" value="1"/>
</dbReference>
<dbReference type="InterPro" id="IPR023753">
    <property type="entry name" value="FAD/NAD-binding_dom"/>
</dbReference>
<dbReference type="SUPFAM" id="SSF51905">
    <property type="entry name" value="FAD/NAD(P)-binding domain"/>
    <property type="match status" value="1"/>
</dbReference>
<evidence type="ECO:0000259" key="5">
    <source>
        <dbReference type="Pfam" id="PF07992"/>
    </source>
</evidence>
<gene>
    <name evidence="6" type="ORF">DS909_00055</name>
</gene>
<dbReference type="InterPro" id="IPR036188">
    <property type="entry name" value="FAD/NAD-bd_sf"/>
</dbReference>
<evidence type="ECO:0000256" key="3">
    <source>
        <dbReference type="ARBA" id="ARBA00022827"/>
    </source>
</evidence>
<dbReference type="GO" id="GO:0050660">
    <property type="term" value="F:flavin adenine dinucleotide binding"/>
    <property type="evidence" value="ECO:0007669"/>
    <property type="project" value="TreeGrafter"/>
</dbReference>
<comment type="caution">
    <text evidence="6">The sequence shown here is derived from an EMBL/GenBank/DDBJ whole genome shotgun (WGS) entry which is preliminary data.</text>
</comment>
<dbReference type="RefSeq" id="WP_113821401.1">
    <property type="nucleotide sequence ID" value="NZ_QOCE01000001.1"/>
</dbReference>
<feature type="domain" description="FAD/NAD(P)-binding" evidence="5">
    <location>
        <begin position="82"/>
        <end position="278"/>
    </location>
</feature>
<dbReference type="AlphaFoldDB" id="A0A366XBI2"/>
<dbReference type="OrthoDB" id="9781621at2"/>
<keyword evidence="2" id="KW-0285">Flavoprotein</keyword>
<evidence type="ECO:0000256" key="2">
    <source>
        <dbReference type="ARBA" id="ARBA00022630"/>
    </source>
</evidence>
<reference evidence="6 7" key="1">
    <citation type="submission" date="2018-07" db="EMBL/GenBank/DDBJ databases">
        <title>Modular assembly of carbohydrate-degrading microbial communities in the ocean.</title>
        <authorList>
            <person name="Enke T.N."/>
            <person name="Datta M.S."/>
            <person name="Schwartzman J.A."/>
            <person name="Cermak N."/>
            <person name="Schmitz D.A."/>
            <person name="Barrere J."/>
            <person name="Cordero O.X."/>
        </authorList>
    </citation>
    <scope>NUCLEOTIDE SEQUENCE [LARGE SCALE GENOMIC DNA]</scope>
    <source>
        <strain evidence="6 7">C3M10</strain>
    </source>
</reference>
<protein>
    <submittedName>
        <fullName evidence="6">N-acyl homoserine lactone synthase</fullName>
    </submittedName>
</protein>
<keyword evidence="3" id="KW-0274">FAD</keyword>
<keyword evidence="4" id="KW-0560">Oxidoreductase</keyword>
<sequence length="364" mass="39185">MRTRIDMKKVVIVGGGYVGFEVAQELDAYADVTLIEQREAFVQPPATIRALLDPALLDQIILPYDHLLKNGRVVRGRAVSVSQSEVRLQDGTAHPADFIILATGSSYAAPFKPAADSIAAFRKASSDVSAQLAMAKSVAIVGAGAVGTELAGEIAVAQPEKDITLISSDTALFPMYPAKLGAELKRKLERLGVSVVLGQRAQDLQRMDMPYAGSVTLTDGQVVAADLVFPVIGSKPNTSLVQTLPGVKSTPSGRVKTDKWMRPSTCPNVFIAGDIADVGDGMTIVAISRQNPWLIKTLKHALKGKPVEDLKPYSPWKKAPILVPLGPSIGNSWLFVTVGDWITRKMKGKELFIPKYRKAFGLTR</sequence>
<dbReference type="GO" id="GO:0004174">
    <property type="term" value="F:electron-transferring-flavoprotein dehydrogenase activity"/>
    <property type="evidence" value="ECO:0007669"/>
    <property type="project" value="TreeGrafter"/>
</dbReference>
<proteinExistence type="inferred from homology"/>
<accession>A0A366XBI2</accession>